<name>A0ABN8HVU9_9NEOP</name>
<feature type="compositionally biased region" description="Low complexity" evidence="1">
    <location>
        <begin position="39"/>
        <end position="50"/>
    </location>
</feature>
<evidence type="ECO:0000313" key="3">
    <source>
        <dbReference type="Proteomes" id="UP000837857"/>
    </source>
</evidence>
<feature type="non-terminal residue" evidence="2">
    <location>
        <position position="92"/>
    </location>
</feature>
<dbReference type="EMBL" id="OW152824">
    <property type="protein sequence ID" value="CAH2040447.1"/>
    <property type="molecule type" value="Genomic_DNA"/>
</dbReference>
<evidence type="ECO:0000256" key="1">
    <source>
        <dbReference type="SAM" id="MobiDB-lite"/>
    </source>
</evidence>
<feature type="region of interest" description="Disordered" evidence="1">
    <location>
        <begin position="39"/>
        <end position="92"/>
    </location>
</feature>
<proteinExistence type="predicted"/>
<evidence type="ECO:0000313" key="2">
    <source>
        <dbReference type="EMBL" id="CAH2040447.1"/>
    </source>
</evidence>
<reference evidence="2" key="1">
    <citation type="submission" date="2022-03" db="EMBL/GenBank/DDBJ databases">
        <authorList>
            <person name="Martin H S."/>
        </authorList>
    </citation>
    <scope>NUCLEOTIDE SEQUENCE</scope>
</reference>
<organism evidence="2 3">
    <name type="scientific">Iphiclides podalirius</name>
    <name type="common">scarce swallowtail</name>
    <dbReference type="NCBI Taxonomy" id="110791"/>
    <lineage>
        <taxon>Eukaryota</taxon>
        <taxon>Metazoa</taxon>
        <taxon>Ecdysozoa</taxon>
        <taxon>Arthropoda</taxon>
        <taxon>Hexapoda</taxon>
        <taxon>Insecta</taxon>
        <taxon>Pterygota</taxon>
        <taxon>Neoptera</taxon>
        <taxon>Endopterygota</taxon>
        <taxon>Lepidoptera</taxon>
        <taxon>Glossata</taxon>
        <taxon>Ditrysia</taxon>
        <taxon>Papilionoidea</taxon>
        <taxon>Papilionidae</taxon>
        <taxon>Papilioninae</taxon>
        <taxon>Iphiclides</taxon>
    </lineage>
</organism>
<dbReference type="Proteomes" id="UP000837857">
    <property type="component" value="Chromosome 12"/>
</dbReference>
<protein>
    <submittedName>
        <fullName evidence="2">Uncharacterized protein</fullName>
    </submittedName>
</protein>
<sequence length="92" mass="9401">MEIGPWFGCAERCFAIGAPRSQWARGARADGIAARAGGDWAGGASAARGALPPPPPRRRPAPLAPPPRAPPTNFLAAPALGWPMHSGPSDAL</sequence>
<accession>A0ABN8HVU9</accession>
<keyword evidence="3" id="KW-1185">Reference proteome</keyword>
<gene>
    <name evidence="2" type="ORF">IPOD504_LOCUS2571</name>
</gene>